<evidence type="ECO:0000256" key="6">
    <source>
        <dbReference type="ARBA" id="ARBA00022737"/>
    </source>
</evidence>
<proteinExistence type="inferred from homology"/>
<dbReference type="InterPro" id="IPR029489">
    <property type="entry name" value="OGT/SEC/SPY_C"/>
</dbReference>
<evidence type="ECO:0000313" key="11">
    <source>
        <dbReference type="Proteomes" id="UP000319383"/>
    </source>
</evidence>
<organism evidence="10 11">
    <name type="scientific">Symmachiella dynata</name>
    <dbReference type="NCBI Taxonomy" id="2527995"/>
    <lineage>
        <taxon>Bacteria</taxon>
        <taxon>Pseudomonadati</taxon>
        <taxon>Planctomycetota</taxon>
        <taxon>Planctomycetia</taxon>
        <taxon>Planctomycetales</taxon>
        <taxon>Planctomycetaceae</taxon>
        <taxon>Symmachiella</taxon>
    </lineage>
</organism>
<dbReference type="Pfam" id="PF13181">
    <property type="entry name" value="TPR_8"/>
    <property type="match status" value="1"/>
</dbReference>
<keyword evidence="4" id="KW-0328">Glycosyltransferase</keyword>
<feature type="domain" description="O-GlcNAc transferase C-terminal" evidence="9">
    <location>
        <begin position="549"/>
        <end position="730"/>
    </location>
</feature>
<accession>A0A517ZYL3</accession>
<feature type="domain" description="O-GlcNAc transferase C-terminal" evidence="9">
    <location>
        <begin position="371"/>
        <end position="527"/>
    </location>
</feature>
<dbReference type="Gene3D" id="1.25.40.10">
    <property type="entry name" value="Tetratricopeptide repeat domain"/>
    <property type="match status" value="4"/>
</dbReference>
<dbReference type="Pfam" id="PF13432">
    <property type="entry name" value="TPR_16"/>
    <property type="match status" value="2"/>
</dbReference>
<dbReference type="PROSITE" id="PS50005">
    <property type="entry name" value="TPR"/>
    <property type="match status" value="5"/>
</dbReference>
<dbReference type="InterPro" id="IPR019734">
    <property type="entry name" value="TPR_rpt"/>
</dbReference>
<dbReference type="GO" id="GO:0097363">
    <property type="term" value="F:protein O-acetylglucosaminyltransferase activity"/>
    <property type="evidence" value="ECO:0007669"/>
    <property type="project" value="UniProtKB-EC"/>
</dbReference>
<evidence type="ECO:0000256" key="8">
    <source>
        <dbReference type="PROSITE-ProRule" id="PRU00339"/>
    </source>
</evidence>
<evidence type="ECO:0000313" key="10">
    <source>
        <dbReference type="EMBL" id="QDU47584.1"/>
    </source>
</evidence>
<dbReference type="Pfam" id="PF13414">
    <property type="entry name" value="TPR_11"/>
    <property type="match status" value="1"/>
</dbReference>
<feature type="repeat" description="TPR" evidence="8">
    <location>
        <begin position="231"/>
        <end position="264"/>
    </location>
</feature>
<comment type="pathway">
    <text evidence="1">Protein modification; protein glycosylation.</text>
</comment>
<keyword evidence="7 8" id="KW-0802">TPR repeat</keyword>
<dbReference type="EC" id="2.4.1.255" evidence="3"/>
<evidence type="ECO:0000259" key="9">
    <source>
        <dbReference type="Pfam" id="PF13844"/>
    </source>
</evidence>
<dbReference type="InterPro" id="IPR011990">
    <property type="entry name" value="TPR-like_helical_dom_sf"/>
</dbReference>
<sequence>MLTTSKQGTMPPRFTNPADLQNAERLCRQILRIEPAQRDAWHLLGIVAHNQGRNSEGVDAIRHAIALPAANPTALNNEPAAQQTLDRAVKLYRGALEQDPSSAAVYYELGREQLKAGQCQEAICSLEHALAIRGDWTEAQEALAEASLKTGHAEQPVDLLQTANQHYQLGRTHFSQQRFQLADQSFAAALQIDPNHQAAWHDRGAVFLNQGKMDEARRHFDKTLALNPQHADALCNLGLIHLLDNELEIALDYCRRSVKINPQHANTRNILGNVLRGQGKLGEAVAEFQCAIQLNPAFTEAHNNLALSYQTQGRIEEAVAHYRQAAEVRTDCAATHSNLLLSLFYVPENDREAHFREHEKWAAVHGRCSQIEHYENSRDPDRKLRIGYVSPDFRAHPVGTFIEPILKLHQAADYEITCYSNVTSPDEATARFESLVDRWRVTNWQNDDDLAATIVADGIDILIDLAGHTAGNRLGLFARKPAPVQMTYLGYGGTTGLDTVDYRLTDAVADPAGEPVSHTEQLIRLQHGLLCFQPPTAAPLVAEAPLLRNGWITFGSFNNPAKINAKTVELWADVLKNVPTARFLLKYPTFNDSETADYYRELFARHGIAPSRLDIRGGKLPFDEHLAVYGEIDIMLDSLPYTGSTTTCESLWMGVPVLTLCGGSFVQRISASILTQLNMPELITATATEFVSRATQLAAATEDLSRIRQAIREEMRVSPLCDADGYTRELETVYRRAWQRWCHHNRQSPQ</sequence>
<dbReference type="KEGG" id="sdyn:Mal52_61190"/>
<evidence type="ECO:0000256" key="5">
    <source>
        <dbReference type="ARBA" id="ARBA00022679"/>
    </source>
</evidence>
<dbReference type="AlphaFoldDB" id="A0A517ZYL3"/>
<dbReference type="PANTHER" id="PTHR44835">
    <property type="entry name" value="UDP-N-ACETYLGLUCOSAMINE--PEPTIDE N-ACETYLGLUCOSAMINYLTRANSFERASE SPINDLY-RELATED"/>
    <property type="match status" value="1"/>
</dbReference>
<dbReference type="RefSeq" id="WP_145380384.1">
    <property type="nucleotide sequence ID" value="NZ_CP036276.1"/>
</dbReference>
<keyword evidence="5" id="KW-0808">Transferase</keyword>
<dbReference type="Proteomes" id="UP000319383">
    <property type="component" value="Chromosome"/>
</dbReference>
<dbReference type="PANTHER" id="PTHR44835:SF1">
    <property type="entry name" value="PROTEIN O-GLCNAC TRANSFERASE"/>
    <property type="match status" value="1"/>
</dbReference>
<gene>
    <name evidence="10" type="primary">yrrB_8</name>
    <name evidence="10" type="ORF">Mal52_61190</name>
</gene>
<evidence type="ECO:0000256" key="1">
    <source>
        <dbReference type="ARBA" id="ARBA00004922"/>
    </source>
</evidence>
<dbReference type="SMART" id="SM00028">
    <property type="entry name" value="TPR"/>
    <property type="match status" value="7"/>
</dbReference>
<feature type="repeat" description="TPR" evidence="8">
    <location>
        <begin position="163"/>
        <end position="196"/>
    </location>
</feature>
<dbReference type="Gene3D" id="3.40.50.11380">
    <property type="match status" value="1"/>
</dbReference>
<name>A0A517ZYL3_9PLAN</name>
<keyword evidence="6" id="KW-0677">Repeat</keyword>
<keyword evidence="11" id="KW-1185">Reference proteome</keyword>
<reference evidence="10 11" key="1">
    <citation type="submission" date="2019-02" db="EMBL/GenBank/DDBJ databases">
        <title>Deep-cultivation of Planctomycetes and their phenomic and genomic characterization uncovers novel biology.</title>
        <authorList>
            <person name="Wiegand S."/>
            <person name="Jogler M."/>
            <person name="Boedeker C."/>
            <person name="Pinto D."/>
            <person name="Vollmers J."/>
            <person name="Rivas-Marin E."/>
            <person name="Kohn T."/>
            <person name="Peeters S.H."/>
            <person name="Heuer A."/>
            <person name="Rast P."/>
            <person name="Oberbeckmann S."/>
            <person name="Bunk B."/>
            <person name="Jeske O."/>
            <person name="Meyerdierks A."/>
            <person name="Storesund J.E."/>
            <person name="Kallscheuer N."/>
            <person name="Luecker S."/>
            <person name="Lage O.M."/>
            <person name="Pohl T."/>
            <person name="Merkel B.J."/>
            <person name="Hornburger P."/>
            <person name="Mueller R.-W."/>
            <person name="Bruemmer F."/>
            <person name="Labrenz M."/>
            <person name="Spormann A.M."/>
            <person name="Op den Camp H."/>
            <person name="Overmann J."/>
            <person name="Amann R."/>
            <person name="Jetten M.S.M."/>
            <person name="Mascher T."/>
            <person name="Medema M.H."/>
            <person name="Devos D.P."/>
            <person name="Kaster A.-K."/>
            <person name="Ovreas L."/>
            <person name="Rohde M."/>
            <person name="Galperin M.Y."/>
            <person name="Jogler C."/>
        </authorList>
    </citation>
    <scope>NUCLEOTIDE SEQUENCE [LARGE SCALE GENOMIC DNA]</scope>
    <source>
        <strain evidence="10 11">Mal52</strain>
    </source>
</reference>
<comment type="similarity">
    <text evidence="2">Belongs to the glycosyltransferase 41 family. O-GlcNAc transferase subfamily.</text>
</comment>
<evidence type="ECO:0000256" key="4">
    <source>
        <dbReference type="ARBA" id="ARBA00022676"/>
    </source>
</evidence>
<dbReference type="Gene3D" id="3.40.50.2000">
    <property type="entry name" value="Glycogen Phosphorylase B"/>
    <property type="match status" value="1"/>
</dbReference>
<evidence type="ECO:0000256" key="7">
    <source>
        <dbReference type="ARBA" id="ARBA00022803"/>
    </source>
</evidence>
<dbReference type="InterPro" id="IPR051939">
    <property type="entry name" value="Glycosyltr_41/O-GlcNAc_trsf"/>
</dbReference>
<dbReference type="Pfam" id="PF13844">
    <property type="entry name" value="Glyco_transf_41"/>
    <property type="match status" value="2"/>
</dbReference>
<feature type="repeat" description="TPR" evidence="8">
    <location>
        <begin position="265"/>
        <end position="298"/>
    </location>
</feature>
<feature type="repeat" description="TPR" evidence="8">
    <location>
        <begin position="299"/>
        <end position="332"/>
    </location>
</feature>
<dbReference type="PROSITE" id="PS50293">
    <property type="entry name" value="TPR_REGION"/>
    <property type="match status" value="1"/>
</dbReference>
<dbReference type="SUPFAM" id="SSF48452">
    <property type="entry name" value="TPR-like"/>
    <property type="match status" value="1"/>
</dbReference>
<dbReference type="EMBL" id="CP036276">
    <property type="protein sequence ID" value="QDU47584.1"/>
    <property type="molecule type" value="Genomic_DNA"/>
</dbReference>
<feature type="repeat" description="TPR" evidence="8">
    <location>
        <begin position="197"/>
        <end position="230"/>
    </location>
</feature>
<protein>
    <recommendedName>
        <fullName evidence="3">protein O-GlcNAc transferase</fullName>
        <ecNumber evidence="3">2.4.1.255</ecNumber>
    </recommendedName>
</protein>
<evidence type="ECO:0000256" key="3">
    <source>
        <dbReference type="ARBA" id="ARBA00011970"/>
    </source>
</evidence>
<evidence type="ECO:0000256" key="2">
    <source>
        <dbReference type="ARBA" id="ARBA00005386"/>
    </source>
</evidence>